<accession>A0AAW1WXR0</accession>
<dbReference type="GO" id="GO:0016020">
    <property type="term" value="C:membrane"/>
    <property type="evidence" value="ECO:0007669"/>
    <property type="project" value="UniProtKB-SubCell"/>
</dbReference>
<comment type="caution">
    <text evidence="6">Lacks conserved residue(s) required for the propagation of feature annotation.</text>
</comment>
<dbReference type="GO" id="GO:0022857">
    <property type="term" value="F:transmembrane transporter activity"/>
    <property type="evidence" value="ECO:0007669"/>
    <property type="project" value="InterPro"/>
</dbReference>
<feature type="transmembrane region" description="Helical" evidence="6">
    <location>
        <begin position="74"/>
        <end position="93"/>
    </location>
</feature>
<name>A0AAW1WXR0_RUBAR</name>
<dbReference type="Proteomes" id="UP001457282">
    <property type="component" value="Unassembled WGS sequence"/>
</dbReference>
<sequence>MENCKAMEEMKPAMVMVVVQILFAGMNVLYKLVANDGMNLRILIAYRMMFAAAFMIPIALFFERKSRTKLTWTVLYQSFLTGLFGGTLAQNLYIESIALTSATYAVAIYNLVPAITFILTIF</sequence>
<evidence type="ECO:0000256" key="6">
    <source>
        <dbReference type="RuleBase" id="RU363077"/>
    </source>
</evidence>
<reference evidence="8 9" key="1">
    <citation type="journal article" date="2023" name="G3 (Bethesda)">
        <title>A chromosome-length genome assembly and annotation of blackberry (Rubus argutus, cv. 'Hillquist').</title>
        <authorList>
            <person name="Bruna T."/>
            <person name="Aryal R."/>
            <person name="Dudchenko O."/>
            <person name="Sargent D.J."/>
            <person name="Mead D."/>
            <person name="Buti M."/>
            <person name="Cavallini A."/>
            <person name="Hytonen T."/>
            <person name="Andres J."/>
            <person name="Pham M."/>
            <person name="Weisz D."/>
            <person name="Mascagni F."/>
            <person name="Usai G."/>
            <person name="Natali L."/>
            <person name="Bassil N."/>
            <person name="Fernandez G.E."/>
            <person name="Lomsadze A."/>
            <person name="Armour M."/>
            <person name="Olukolu B."/>
            <person name="Poorten T."/>
            <person name="Britton C."/>
            <person name="Davik J."/>
            <person name="Ashrafi H."/>
            <person name="Aiden E.L."/>
            <person name="Borodovsky M."/>
            <person name="Worthington M."/>
        </authorList>
    </citation>
    <scope>NUCLEOTIDE SEQUENCE [LARGE SCALE GENOMIC DNA]</scope>
    <source>
        <strain evidence="8">PI 553951</strain>
    </source>
</reference>
<dbReference type="SUPFAM" id="SSF103481">
    <property type="entry name" value="Multidrug resistance efflux transporter EmrE"/>
    <property type="match status" value="1"/>
</dbReference>
<feature type="transmembrane region" description="Helical" evidence="6">
    <location>
        <begin position="42"/>
        <end position="62"/>
    </location>
</feature>
<protein>
    <recommendedName>
        <fullName evidence="6">WAT1-related protein</fullName>
    </recommendedName>
</protein>
<evidence type="ECO:0000256" key="5">
    <source>
        <dbReference type="ARBA" id="ARBA00023136"/>
    </source>
</evidence>
<feature type="transmembrane region" description="Helical" evidence="6">
    <location>
        <begin position="12"/>
        <end position="30"/>
    </location>
</feature>
<feature type="transmembrane region" description="Helical" evidence="6">
    <location>
        <begin position="99"/>
        <end position="121"/>
    </location>
</feature>
<evidence type="ECO:0000256" key="2">
    <source>
        <dbReference type="ARBA" id="ARBA00007635"/>
    </source>
</evidence>
<dbReference type="InterPro" id="IPR030184">
    <property type="entry name" value="WAT1-related"/>
</dbReference>
<evidence type="ECO:0000313" key="8">
    <source>
        <dbReference type="EMBL" id="KAK9929540.1"/>
    </source>
</evidence>
<evidence type="ECO:0000256" key="4">
    <source>
        <dbReference type="ARBA" id="ARBA00022989"/>
    </source>
</evidence>
<dbReference type="AlphaFoldDB" id="A0AAW1WXR0"/>
<organism evidence="8 9">
    <name type="scientific">Rubus argutus</name>
    <name type="common">Southern blackberry</name>
    <dbReference type="NCBI Taxonomy" id="59490"/>
    <lineage>
        <taxon>Eukaryota</taxon>
        <taxon>Viridiplantae</taxon>
        <taxon>Streptophyta</taxon>
        <taxon>Embryophyta</taxon>
        <taxon>Tracheophyta</taxon>
        <taxon>Spermatophyta</taxon>
        <taxon>Magnoliopsida</taxon>
        <taxon>eudicotyledons</taxon>
        <taxon>Gunneridae</taxon>
        <taxon>Pentapetalae</taxon>
        <taxon>rosids</taxon>
        <taxon>fabids</taxon>
        <taxon>Rosales</taxon>
        <taxon>Rosaceae</taxon>
        <taxon>Rosoideae</taxon>
        <taxon>Rosoideae incertae sedis</taxon>
        <taxon>Rubus</taxon>
    </lineage>
</organism>
<evidence type="ECO:0000259" key="7">
    <source>
        <dbReference type="Pfam" id="PF00892"/>
    </source>
</evidence>
<dbReference type="PANTHER" id="PTHR31218">
    <property type="entry name" value="WAT1-RELATED PROTEIN"/>
    <property type="match status" value="1"/>
</dbReference>
<evidence type="ECO:0000256" key="3">
    <source>
        <dbReference type="ARBA" id="ARBA00022692"/>
    </source>
</evidence>
<comment type="caution">
    <text evidence="8">The sequence shown here is derived from an EMBL/GenBank/DDBJ whole genome shotgun (WGS) entry which is preliminary data.</text>
</comment>
<dbReference type="InterPro" id="IPR037185">
    <property type="entry name" value="EmrE-like"/>
</dbReference>
<dbReference type="InterPro" id="IPR000620">
    <property type="entry name" value="EamA_dom"/>
</dbReference>
<evidence type="ECO:0000256" key="1">
    <source>
        <dbReference type="ARBA" id="ARBA00004141"/>
    </source>
</evidence>
<keyword evidence="5 6" id="KW-0472">Membrane</keyword>
<evidence type="ECO:0000313" key="9">
    <source>
        <dbReference type="Proteomes" id="UP001457282"/>
    </source>
</evidence>
<feature type="domain" description="EamA" evidence="7">
    <location>
        <begin position="13"/>
        <end position="121"/>
    </location>
</feature>
<keyword evidence="4 6" id="KW-1133">Transmembrane helix</keyword>
<dbReference type="EMBL" id="JBEDUW010000005">
    <property type="protein sequence ID" value="KAK9929540.1"/>
    <property type="molecule type" value="Genomic_DNA"/>
</dbReference>
<comment type="similarity">
    <text evidence="2 6">Belongs to the drug/metabolite transporter (DMT) superfamily. Plant drug/metabolite exporter (P-DME) (TC 2.A.7.4) family.</text>
</comment>
<dbReference type="Pfam" id="PF00892">
    <property type="entry name" value="EamA"/>
    <property type="match status" value="1"/>
</dbReference>
<comment type="subcellular location">
    <subcellularLocation>
        <location evidence="1 6">Membrane</location>
        <topology evidence="1 6">Multi-pass membrane protein</topology>
    </subcellularLocation>
</comment>
<keyword evidence="9" id="KW-1185">Reference proteome</keyword>
<proteinExistence type="inferred from homology"/>
<keyword evidence="3 6" id="KW-0812">Transmembrane</keyword>
<gene>
    <name evidence="8" type="ORF">M0R45_026635</name>
</gene>